<feature type="domain" description="XdhC Rossmann" evidence="2">
    <location>
        <begin position="112"/>
        <end position="242"/>
    </location>
</feature>
<dbReference type="EMBL" id="UINC01015768">
    <property type="protein sequence ID" value="SVA66155.1"/>
    <property type="molecule type" value="Genomic_DNA"/>
</dbReference>
<evidence type="ECO:0000259" key="2">
    <source>
        <dbReference type="Pfam" id="PF13478"/>
    </source>
</evidence>
<sequence length="242" mass="26505">VSLHKDLFTIMARLKEQNRSFSIATVIAVQGSSSAKIGDKAVYDLNGKRVIGYIGGGCVESRVGKTVIESLTDNQTRMVDVNLDSDDIELGIPCGGIMTVFVEPQKSSPTILIRGMGCVVETVVEMAKMLNFRVLIQTPEEEQERYNSADKIIIDPLELNDIDETVDFFILATHHRDDHKQTLAALEAEIPYVTVVASRKKAGLLLDYLKTNGVDDQLLGRFHSPAGLDLGSKTAEEIALSI</sequence>
<dbReference type="InterPro" id="IPR003777">
    <property type="entry name" value="XdhC_CoxI"/>
</dbReference>
<evidence type="ECO:0000259" key="1">
    <source>
        <dbReference type="Pfam" id="PF02625"/>
    </source>
</evidence>
<dbReference type="Pfam" id="PF13478">
    <property type="entry name" value="XdhC_C"/>
    <property type="match status" value="1"/>
</dbReference>
<organism evidence="3">
    <name type="scientific">marine metagenome</name>
    <dbReference type="NCBI Taxonomy" id="408172"/>
    <lineage>
        <taxon>unclassified sequences</taxon>
        <taxon>metagenomes</taxon>
        <taxon>ecological metagenomes</taxon>
    </lineage>
</organism>
<protein>
    <recommendedName>
        <fullName evidence="4">XdhC- CoxI domain-containing protein</fullName>
    </recommendedName>
</protein>
<evidence type="ECO:0000313" key="3">
    <source>
        <dbReference type="EMBL" id="SVA66155.1"/>
    </source>
</evidence>
<dbReference type="PANTHER" id="PTHR30388">
    <property type="entry name" value="ALDEHYDE OXIDOREDUCTASE MOLYBDENUM COFACTOR ASSEMBLY PROTEIN"/>
    <property type="match status" value="1"/>
</dbReference>
<dbReference type="Pfam" id="PF02625">
    <property type="entry name" value="XdhC_CoxI"/>
    <property type="match status" value="1"/>
</dbReference>
<reference evidence="3" key="1">
    <citation type="submission" date="2018-05" db="EMBL/GenBank/DDBJ databases">
        <authorList>
            <person name="Lanie J.A."/>
            <person name="Ng W.-L."/>
            <person name="Kazmierczak K.M."/>
            <person name="Andrzejewski T.M."/>
            <person name="Davidsen T.M."/>
            <person name="Wayne K.J."/>
            <person name="Tettelin H."/>
            <person name="Glass J.I."/>
            <person name="Rusch D."/>
            <person name="Podicherti R."/>
            <person name="Tsui H.-C.T."/>
            <person name="Winkler M.E."/>
        </authorList>
    </citation>
    <scope>NUCLEOTIDE SEQUENCE</scope>
</reference>
<evidence type="ECO:0008006" key="4">
    <source>
        <dbReference type="Google" id="ProtNLM"/>
    </source>
</evidence>
<gene>
    <name evidence="3" type="ORF">METZ01_LOCUS119009</name>
</gene>
<dbReference type="PANTHER" id="PTHR30388:SF6">
    <property type="entry name" value="XANTHINE DEHYDROGENASE SUBUNIT A-RELATED"/>
    <property type="match status" value="1"/>
</dbReference>
<dbReference type="Gene3D" id="3.40.50.720">
    <property type="entry name" value="NAD(P)-binding Rossmann-like Domain"/>
    <property type="match status" value="1"/>
</dbReference>
<proteinExistence type="predicted"/>
<dbReference type="InterPro" id="IPR027051">
    <property type="entry name" value="XdhC_Rossmann_dom"/>
</dbReference>
<name>A0A381XN33_9ZZZZ</name>
<accession>A0A381XN33</accession>
<feature type="non-terminal residue" evidence="3">
    <location>
        <position position="1"/>
    </location>
</feature>
<dbReference type="AlphaFoldDB" id="A0A381XN33"/>
<feature type="non-terminal residue" evidence="3">
    <location>
        <position position="242"/>
    </location>
</feature>
<dbReference type="InterPro" id="IPR052698">
    <property type="entry name" value="MoCofactor_Util/Proc"/>
</dbReference>
<feature type="domain" description="XdhC- CoxI" evidence="1">
    <location>
        <begin position="16"/>
        <end position="81"/>
    </location>
</feature>